<keyword evidence="3" id="KW-1185">Reference proteome</keyword>
<proteinExistence type="predicted"/>
<dbReference type="OrthoDB" id="5871323at2759"/>
<dbReference type="Proteomes" id="UP000230423">
    <property type="component" value="Unassembled WGS sequence"/>
</dbReference>
<feature type="region of interest" description="Disordered" evidence="1">
    <location>
        <begin position="33"/>
        <end position="52"/>
    </location>
</feature>
<organism evidence="2 3">
    <name type="scientific">Teladorsagia circumcincta</name>
    <name type="common">Brown stomach worm</name>
    <name type="synonym">Ostertagia circumcincta</name>
    <dbReference type="NCBI Taxonomy" id="45464"/>
    <lineage>
        <taxon>Eukaryota</taxon>
        <taxon>Metazoa</taxon>
        <taxon>Ecdysozoa</taxon>
        <taxon>Nematoda</taxon>
        <taxon>Chromadorea</taxon>
        <taxon>Rhabditida</taxon>
        <taxon>Rhabditina</taxon>
        <taxon>Rhabditomorpha</taxon>
        <taxon>Strongyloidea</taxon>
        <taxon>Trichostrongylidae</taxon>
        <taxon>Teladorsagia</taxon>
    </lineage>
</organism>
<feature type="compositionally biased region" description="Basic and acidic residues" evidence="1">
    <location>
        <begin position="33"/>
        <end position="49"/>
    </location>
</feature>
<protein>
    <submittedName>
        <fullName evidence="2">Uncharacterized protein</fullName>
    </submittedName>
</protein>
<accession>A0A2G9UFC5</accession>
<evidence type="ECO:0000313" key="2">
    <source>
        <dbReference type="EMBL" id="PIO68886.1"/>
    </source>
</evidence>
<sequence length="117" mass="13425">MDFQPISRHLVGYATGREFPMDQKGRLAAGKNIETEGKEVQEQDRKEISWHPTPVEQRRLERAINTLGTVDFGTIPLDRTTNDFLVEIIFEGPREAAKDDAVKLFFDFEFDQESVPV</sequence>
<gene>
    <name evidence="2" type="ORF">TELCIR_09311</name>
</gene>
<evidence type="ECO:0000256" key="1">
    <source>
        <dbReference type="SAM" id="MobiDB-lite"/>
    </source>
</evidence>
<reference evidence="2 3" key="1">
    <citation type="submission" date="2015-09" db="EMBL/GenBank/DDBJ databases">
        <title>Draft genome of the parasitic nematode Teladorsagia circumcincta isolate WARC Sus (inbred).</title>
        <authorList>
            <person name="Mitreva M."/>
        </authorList>
    </citation>
    <scope>NUCLEOTIDE SEQUENCE [LARGE SCALE GENOMIC DNA]</scope>
    <source>
        <strain evidence="2 3">S</strain>
    </source>
</reference>
<name>A0A2G9UFC5_TELCI</name>
<dbReference type="EMBL" id="KZ346878">
    <property type="protein sequence ID" value="PIO68886.1"/>
    <property type="molecule type" value="Genomic_DNA"/>
</dbReference>
<dbReference type="AlphaFoldDB" id="A0A2G9UFC5"/>
<evidence type="ECO:0000313" key="3">
    <source>
        <dbReference type="Proteomes" id="UP000230423"/>
    </source>
</evidence>